<comment type="caution">
    <text evidence="1">The sequence shown here is derived from an EMBL/GenBank/DDBJ whole genome shotgun (WGS) entry which is preliminary data.</text>
</comment>
<dbReference type="OrthoDB" id="10455580at2759"/>
<gene>
    <name evidence="1" type="ORF">AVEN_22219_1</name>
</gene>
<dbReference type="AlphaFoldDB" id="A0A4Y2DQ69"/>
<evidence type="ECO:0000313" key="2">
    <source>
        <dbReference type="Proteomes" id="UP000499080"/>
    </source>
</evidence>
<reference evidence="1 2" key="1">
    <citation type="journal article" date="2019" name="Sci. Rep.">
        <title>Orb-weaving spider Araneus ventricosus genome elucidates the spidroin gene catalogue.</title>
        <authorList>
            <person name="Kono N."/>
            <person name="Nakamura H."/>
            <person name="Ohtoshi R."/>
            <person name="Moran D.A.P."/>
            <person name="Shinohara A."/>
            <person name="Yoshida Y."/>
            <person name="Fujiwara M."/>
            <person name="Mori M."/>
            <person name="Tomita M."/>
            <person name="Arakawa K."/>
        </authorList>
    </citation>
    <scope>NUCLEOTIDE SEQUENCE [LARGE SCALE GENOMIC DNA]</scope>
</reference>
<proteinExistence type="predicted"/>
<sequence length="89" mass="10739">MSEFLRNRFSLETNNYAHFNRGTVTDQRFKDYTRLVDQDNYEPLDNNELNRLNSEQEYGSTISRYQVRKRHSTNRNDETGTNLVKLVRF</sequence>
<protein>
    <submittedName>
        <fullName evidence="1">Uncharacterized protein</fullName>
    </submittedName>
</protein>
<evidence type="ECO:0000313" key="1">
    <source>
        <dbReference type="EMBL" id="GBM18367.1"/>
    </source>
</evidence>
<accession>A0A4Y2DQ69</accession>
<dbReference type="EMBL" id="BGPR01090187">
    <property type="protein sequence ID" value="GBM18367.1"/>
    <property type="molecule type" value="Genomic_DNA"/>
</dbReference>
<dbReference type="Proteomes" id="UP000499080">
    <property type="component" value="Unassembled WGS sequence"/>
</dbReference>
<keyword evidence="2" id="KW-1185">Reference proteome</keyword>
<organism evidence="1 2">
    <name type="scientific">Araneus ventricosus</name>
    <name type="common">Orbweaver spider</name>
    <name type="synonym">Epeira ventricosa</name>
    <dbReference type="NCBI Taxonomy" id="182803"/>
    <lineage>
        <taxon>Eukaryota</taxon>
        <taxon>Metazoa</taxon>
        <taxon>Ecdysozoa</taxon>
        <taxon>Arthropoda</taxon>
        <taxon>Chelicerata</taxon>
        <taxon>Arachnida</taxon>
        <taxon>Araneae</taxon>
        <taxon>Araneomorphae</taxon>
        <taxon>Entelegynae</taxon>
        <taxon>Araneoidea</taxon>
        <taxon>Araneidae</taxon>
        <taxon>Araneus</taxon>
    </lineage>
</organism>
<name>A0A4Y2DQ69_ARAVE</name>